<feature type="compositionally biased region" description="Pro residues" evidence="1">
    <location>
        <begin position="1"/>
        <end position="15"/>
    </location>
</feature>
<feature type="region of interest" description="Disordered" evidence="1">
    <location>
        <begin position="1"/>
        <end position="35"/>
    </location>
</feature>
<gene>
    <name evidence="2" type="ORF">LVIROSA_LOCUS6170</name>
</gene>
<dbReference type="AlphaFoldDB" id="A0AAU9LVQ0"/>
<dbReference type="Proteomes" id="UP001157418">
    <property type="component" value="Unassembled WGS sequence"/>
</dbReference>
<organism evidence="2 3">
    <name type="scientific">Lactuca virosa</name>
    <dbReference type="NCBI Taxonomy" id="75947"/>
    <lineage>
        <taxon>Eukaryota</taxon>
        <taxon>Viridiplantae</taxon>
        <taxon>Streptophyta</taxon>
        <taxon>Embryophyta</taxon>
        <taxon>Tracheophyta</taxon>
        <taxon>Spermatophyta</taxon>
        <taxon>Magnoliopsida</taxon>
        <taxon>eudicotyledons</taxon>
        <taxon>Gunneridae</taxon>
        <taxon>Pentapetalae</taxon>
        <taxon>asterids</taxon>
        <taxon>campanulids</taxon>
        <taxon>Asterales</taxon>
        <taxon>Asteraceae</taxon>
        <taxon>Cichorioideae</taxon>
        <taxon>Cichorieae</taxon>
        <taxon>Lactucinae</taxon>
        <taxon>Lactuca</taxon>
    </lineage>
</organism>
<feature type="compositionally biased region" description="Low complexity" evidence="1">
    <location>
        <begin position="79"/>
        <end position="94"/>
    </location>
</feature>
<dbReference type="EMBL" id="CAKMRJ010000113">
    <property type="protein sequence ID" value="CAH1418585.1"/>
    <property type="molecule type" value="Genomic_DNA"/>
</dbReference>
<evidence type="ECO:0000313" key="3">
    <source>
        <dbReference type="Proteomes" id="UP001157418"/>
    </source>
</evidence>
<protein>
    <submittedName>
        <fullName evidence="2">Uncharacterized protein</fullName>
    </submittedName>
</protein>
<reference evidence="2 3" key="1">
    <citation type="submission" date="2022-01" db="EMBL/GenBank/DDBJ databases">
        <authorList>
            <person name="Xiong W."/>
            <person name="Schranz E."/>
        </authorList>
    </citation>
    <scope>NUCLEOTIDE SEQUENCE [LARGE SCALE GENOMIC DNA]</scope>
</reference>
<keyword evidence="3" id="KW-1185">Reference proteome</keyword>
<name>A0AAU9LVQ0_9ASTR</name>
<sequence length="307" mass="34717">MAPKPVPPETPPHDPYVPTYLFPTISDPDPPALTLPQAEPFRIYERRRKRVPVHTGASTVPNEATSASPMAQTTPHAVQTTPTKSQPTSTAAPSIVRSRPANLHPNPKQVQHFTPSAFHASTTFEHFTPSAFHASTTFEQWQQAMADEYAALIRNGTWTLVPHRETAKTARQQLKKDVYSTLFHLNVPSVCAINQGYFGLFGTYWRTANVLHQPVAICLEHCHAAGLTPNETWFNMRVEKASPFRTRRRIEFERTCSSDSNRDINQKIAGKGERRNRLALGDIRKNHKKKLNEIYVDPKNISIHFDR</sequence>
<evidence type="ECO:0000313" key="2">
    <source>
        <dbReference type="EMBL" id="CAH1418585.1"/>
    </source>
</evidence>
<evidence type="ECO:0000256" key="1">
    <source>
        <dbReference type="SAM" id="MobiDB-lite"/>
    </source>
</evidence>
<comment type="caution">
    <text evidence="2">The sequence shown here is derived from an EMBL/GenBank/DDBJ whole genome shotgun (WGS) entry which is preliminary data.</text>
</comment>
<feature type="compositionally biased region" description="Polar residues" evidence="1">
    <location>
        <begin position="56"/>
        <end position="78"/>
    </location>
</feature>
<proteinExistence type="predicted"/>
<accession>A0AAU9LVQ0</accession>
<feature type="region of interest" description="Disordered" evidence="1">
    <location>
        <begin position="50"/>
        <end position="99"/>
    </location>
</feature>